<proteinExistence type="predicted"/>
<dbReference type="Proteomes" id="UP000198694">
    <property type="component" value="Unassembled WGS sequence"/>
</dbReference>
<protein>
    <submittedName>
        <fullName evidence="1">Uncharacterized protein</fullName>
    </submittedName>
</protein>
<organism evidence="1 2">
    <name type="scientific">Sediminibacillus albus</name>
    <dbReference type="NCBI Taxonomy" id="407036"/>
    <lineage>
        <taxon>Bacteria</taxon>
        <taxon>Bacillati</taxon>
        <taxon>Bacillota</taxon>
        <taxon>Bacilli</taxon>
        <taxon>Bacillales</taxon>
        <taxon>Bacillaceae</taxon>
        <taxon>Sediminibacillus</taxon>
    </lineage>
</organism>
<reference evidence="1 2" key="1">
    <citation type="submission" date="2016-10" db="EMBL/GenBank/DDBJ databases">
        <authorList>
            <person name="de Groot N.N."/>
        </authorList>
    </citation>
    <scope>NUCLEOTIDE SEQUENCE [LARGE SCALE GENOMIC DNA]</scope>
    <source>
        <strain evidence="1 2">CGMCC 1.6502</strain>
    </source>
</reference>
<keyword evidence="2" id="KW-1185">Reference proteome</keyword>
<dbReference type="EMBL" id="FNFL01000005">
    <property type="protein sequence ID" value="SDK34585.1"/>
    <property type="molecule type" value="Genomic_DNA"/>
</dbReference>
<name>A0A1G9B6S3_9BACI</name>
<dbReference type="STRING" id="407036.SAMN05216243_2813"/>
<gene>
    <name evidence="1" type="ORF">SAMN05216243_2813</name>
</gene>
<dbReference type="AlphaFoldDB" id="A0A1G9B6S3"/>
<evidence type="ECO:0000313" key="1">
    <source>
        <dbReference type="EMBL" id="SDK34585.1"/>
    </source>
</evidence>
<accession>A0A1G9B6S3</accession>
<evidence type="ECO:0000313" key="2">
    <source>
        <dbReference type="Proteomes" id="UP000198694"/>
    </source>
</evidence>
<sequence length="37" mass="4239">MKVILKFSDGSAVEVPDASKTNEFVKLIKKREEPIKY</sequence>